<proteinExistence type="predicted"/>
<keyword evidence="3" id="KW-1185">Reference proteome</keyword>
<dbReference type="Proteomes" id="UP000000768">
    <property type="component" value="Chromosome 9"/>
</dbReference>
<sequence length="251" mass="27167">MICQFASADIKLGRNNEMERRVSRTSRQARAGSHRPRAASPSDAGSLADIKCSGYSRSKIPQLLPRRMEEEEFQEADVLWPSPWPDTPPPSPEEEEEGSYDYDLPAAAPELLYEYDAAVVAFSCEPFSEPDASWSSSSTSLSAQLLSSDWSDGGGFFLSGASTVSAAGLELDATEEFLEADVLWPDTADDAAGFLWRPRRRSRRIEEAAASAAAAVFCGKREGCTGPLVASSPIDIPMATRGAAAARRRRP</sequence>
<evidence type="ECO:0000256" key="1">
    <source>
        <dbReference type="SAM" id="MobiDB-lite"/>
    </source>
</evidence>
<dbReference type="InParanoid" id="A0A1B6P9E4"/>
<reference evidence="2" key="1">
    <citation type="journal article" date="2009" name="Nature">
        <title>The Sorghum bicolor genome and the diversification of grasses.</title>
        <authorList>
            <person name="Paterson A.H."/>
            <person name="Bowers J.E."/>
            <person name="Bruggmann R."/>
            <person name="Dubchak I."/>
            <person name="Grimwood J."/>
            <person name="Gundlach H."/>
            <person name="Haberer G."/>
            <person name="Hellsten U."/>
            <person name="Mitros T."/>
            <person name="Poliakov A."/>
            <person name="Schmutz J."/>
            <person name="Spannagl M."/>
            <person name="Tang H."/>
            <person name="Wang X."/>
            <person name="Wicker T."/>
            <person name="Bharti A.K."/>
            <person name="Chapman J."/>
            <person name="Feltus F.A."/>
            <person name="Gowik U."/>
            <person name="Grigoriev I.V."/>
            <person name="Lyons E."/>
            <person name="Maher C.A."/>
            <person name="Martis M."/>
            <person name="Narechania A."/>
            <person name="Otillar R.P."/>
            <person name="Penning B.W."/>
            <person name="Salamov A.A."/>
            <person name="Wang Y."/>
            <person name="Zhang L."/>
            <person name="Carpita N.C."/>
            <person name="Freeling M."/>
            <person name="Gingle A.R."/>
            <person name="Hash C.T."/>
            <person name="Keller B."/>
            <person name="Klein P."/>
            <person name="Kresovich S."/>
            <person name="McCann M.C."/>
            <person name="Ming R."/>
            <person name="Peterson D.G."/>
            <person name="Mehboob-ur-Rahman"/>
            <person name="Ware D."/>
            <person name="Westhoff P."/>
            <person name="Mayer K.F."/>
            <person name="Messing J."/>
            <person name="Rokhsar D.S."/>
        </authorList>
    </citation>
    <scope>NUCLEOTIDE SEQUENCE [LARGE SCALE GENOMIC DNA]</scope>
</reference>
<evidence type="ECO:0000313" key="2">
    <source>
        <dbReference type="EMBL" id="KXG22360.1"/>
    </source>
</evidence>
<reference evidence="2" key="2">
    <citation type="submission" date="2017-02" db="EMBL/GenBank/DDBJ databases">
        <title>WGS assembly of Sorghum bicolor.</title>
        <authorList>
            <person name="Paterson A."/>
            <person name="Mullet J."/>
            <person name="Bowers J."/>
            <person name="Bruggmann R."/>
            <person name="Dubchak I."/>
            <person name="Grimwood J."/>
            <person name="Gundlach H."/>
            <person name="Haberer G."/>
            <person name="Hellsten U."/>
            <person name="Mitros T."/>
            <person name="Poliakov A."/>
            <person name="Schmutz J."/>
            <person name="Spannagl M."/>
            <person name="Tang H."/>
            <person name="Wang X."/>
            <person name="Wicker T."/>
            <person name="Bharti A."/>
            <person name="Chapman J."/>
            <person name="Feltus F."/>
            <person name="Gowik U."/>
            <person name="Grigoriev I."/>
            <person name="Lyons E."/>
            <person name="Maher C."/>
            <person name="Martis M."/>
            <person name="Narechania A."/>
            <person name="Otillar R."/>
            <person name="Penning B."/>
            <person name="Salamov A."/>
            <person name="Wang Y."/>
            <person name="Zhang L."/>
            <person name="Carpita N."/>
            <person name="Freeling M."/>
            <person name="Gingle A."/>
            <person name="Hash C."/>
            <person name="Keller B."/>
            <person name="Klein P."/>
            <person name="Kresovich S."/>
            <person name="Mccann M."/>
            <person name="Ming R."/>
            <person name="Peterson D."/>
            <person name="Rahman M."/>
            <person name="Ware D."/>
            <person name="Westhoff P."/>
            <person name="Mayer K."/>
            <person name="Messing J."/>
            <person name="Sims D."/>
            <person name="Jenkins J."/>
            <person name="Shu S."/>
            <person name="Rokhsar D."/>
        </authorList>
    </citation>
    <scope>NUCLEOTIDE SEQUENCE</scope>
</reference>
<protein>
    <submittedName>
        <fullName evidence="2">Uncharacterized protein</fullName>
    </submittedName>
</protein>
<name>A0A1B6P9E4_SORBI</name>
<dbReference type="EMBL" id="CM000768">
    <property type="protein sequence ID" value="KXG22360.1"/>
    <property type="molecule type" value="Genomic_DNA"/>
</dbReference>
<feature type="region of interest" description="Disordered" evidence="1">
    <location>
        <begin position="13"/>
        <end position="50"/>
    </location>
</feature>
<feature type="region of interest" description="Disordered" evidence="1">
    <location>
        <begin position="63"/>
        <end position="99"/>
    </location>
</feature>
<dbReference type="Gramene" id="KXG22360">
    <property type="protein sequence ID" value="KXG22360"/>
    <property type="gene ID" value="SORBI_3009G200300"/>
</dbReference>
<feature type="compositionally biased region" description="Pro residues" evidence="1">
    <location>
        <begin position="82"/>
        <end position="91"/>
    </location>
</feature>
<organism evidence="2 3">
    <name type="scientific">Sorghum bicolor</name>
    <name type="common">Sorghum</name>
    <name type="synonym">Sorghum vulgare</name>
    <dbReference type="NCBI Taxonomy" id="4558"/>
    <lineage>
        <taxon>Eukaryota</taxon>
        <taxon>Viridiplantae</taxon>
        <taxon>Streptophyta</taxon>
        <taxon>Embryophyta</taxon>
        <taxon>Tracheophyta</taxon>
        <taxon>Spermatophyta</taxon>
        <taxon>Magnoliopsida</taxon>
        <taxon>Liliopsida</taxon>
        <taxon>Poales</taxon>
        <taxon>Poaceae</taxon>
        <taxon>PACMAD clade</taxon>
        <taxon>Panicoideae</taxon>
        <taxon>Andropogonodae</taxon>
        <taxon>Andropogoneae</taxon>
        <taxon>Sorghinae</taxon>
        <taxon>Sorghum</taxon>
    </lineage>
</organism>
<dbReference type="OMA" id="AFSCEPF"/>
<dbReference type="AlphaFoldDB" id="A0A1B6P9E4"/>
<accession>A0A1B6P9E4</accession>
<gene>
    <name evidence="2" type="ORF">SORBI_3009G200300</name>
</gene>
<evidence type="ECO:0000313" key="3">
    <source>
        <dbReference type="Proteomes" id="UP000000768"/>
    </source>
</evidence>
<feature type="compositionally biased region" description="Basic and acidic residues" evidence="1">
    <location>
        <begin position="13"/>
        <end position="22"/>
    </location>
</feature>